<dbReference type="SUPFAM" id="SSF46785">
    <property type="entry name" value="Winged helix' DNA-binding domain"/>
    <property type="match status" value="1"/>
</dbReference>
<dbReference type="RefSeq" id="WP_209976455.1">
    <property type="nucleotide sequence ID" value="NZ_JAGGLB010000027.1"/>
</dbReference>
<keyword evidence="5" id="KW-1185">Reference proteome</keyword>
<dbReference type="InterPro" id="IPR036388">
    <property type="entry name" value="WH-like_DNA-bd_sf"/>
</dbReference>
<name>A0ABS4J443_9BACL</name>
<organism evidence="4 5">
    <name type="scientific">Paenibacillus eucommiae</name>
    <dbReference type="NCBI Taxonomy" id="1355755"/>
    <lineage>
        <taxon>Bacteria</taxon>
        <taxon>Bacillati</taxon>
        <taxon>Bacillota</taxon>
        <taxon>Bacilli</taxon>
        <taxon>Bacillales</taxon>
        <taxon>Paenibacillaceae</taxon>
        <taxon>Paenibacillus</taxon>
    </lineage>
</organism>
<dbReference type="Gene3D" id="1.10.10.10">
    <property type="entry name" value="Winged helix-like DNA-binding domain superfamily/Winged helix DNA-binding domain"/>
    <property type="match status" value="1"/>
</dbReference>
<comment type="function">
    <text evidence="1">Transcriptional repressor of xylose-utilizing enzymes.</text>
</comment>
<sequence>MKLNSSEKQILELISLGQGLSRKKIAETLHLTQGSITNMTRSLLEEGLIIEGNRISSGLGRKEVMLYSNPNKFTFLGVDIGGHVIRFALATNSLEIIHEGECLMADLATEPDPAEVLMQMMHTFLAQWNISPAQIDAIGIGVTGIIDATQQILLSIPNSPGWEHLELVSIISQRFNCPVYLEEGGRTMAIAEQMLGKANAISDFITVQVGFGIAAGIMINGKLLKGVNNTAGLLGHITADPNGTRCLCGNYGCLENIITFPMLRNDYRKITGKSTIVEAYQQNDKQAIDVCVAAGQALGIALSNVVNLFNPQTIYIGGAMFDQMPILLEETKRTIILRGNRFSTTSLNLDRPTFGLKQGIMGALALAKISHIMAQ</sequence>
<dbReference type="EMBL" id="JAGGLB010000027">
    <property type="protein sequence ID" value="MBP1994614.1"/>
    <property type="molecule type" value="Genomic_DNA"/>
</dbReference>
<dbReference type="InterPro" id="IPR036390">
    <property type="entry name" value="WH_DNA-bd_sf"/>
</dbReference>
<dbReference type="SUPFAM" id="SSF53067">
    <property type="entry name" value="Actin-like ATPase domain"/>
    <property type="match status" value="1"/>
</dbReference>
<evidence type="ECO:0000313" key="5">
    <source>
        <dbReference type="Proteomes" id="UP001519287"/>
    </source>
</evidence>
<dbReference type="InterPro" id="IPR000600">
    <property type="entry name" value="ROK"/>
</dbReference>
<evidence type="ECO:0000256" key="2">
    <source>
        <dbReference type="ARBA" id="ARBA00006479"/>
    </source>
</evidence>
<evidence type="ECO:0000256" key="3">
    <source>
        <dbReference type="ARBA" id="ARBA00022629"/>
    </source>
</evidence>
<proteinExistence type="inferred from homology"/>
<dbReference type="Proteomes" id="UP001519287">
    <property type="component" value="Unassembled WGS sequence"/>
</dbReference>
<evidence type="ECO:0000256" key="1">
    <source>
        <dbReference type="ARBA" id="ARBA00002486"/>
    </source>
</evidence>
<gene>
    <name evidence="4" type="ORF">J2Z66_006253</name>
</gene>
<dbReference type="InterPro" id="IPR043129">
    <property type="entry name" value="ATPase_NBD"/>
</dbReference>
<reference evidence="4 5" key="1">
    <citation type="submission" date="2021-03" db="EMBL/GenBank/DDBJ databases">
        <title>Genomic Encyclopedia of Type Strains, Phase IV (KMG-IV): sequencing the most valuable type-strain genomes for metagenomic binning, comparative biology and taxonomic classification.</title>
        <authorList>
            <person name="Goeker M."/>
        </authorList>
    </citation>
    <scope>NUCLEOTIDE SEQUENCE [LARGE SCALE GENOMIC DNA]</scope>
    <source>
        <strain evidence="4 5">DSM 26048</strain>
    </source>
</reference>
<protein>
    <submittedName>
        <fullName evidence="4">N-acetylglucosamine repressor</fullName>
    </submittedName>
</protein>
<comment type="similarity">
    <text evidence="2">Belongs to the ROK (NagC/XylR) family.</text>
</comment>
<comment type="caution">
    <text evidence="4">The sequence shown here is derived from an EMBL/GenBank/DDBJ whole genome shotgun (WGS) entry which is preliminary data.</text>
</comment>
<keyword evidence="3" id="KW-0859">Xylose metabolism</keyword>
<dbReference type="Pfam" id="PF00480">
    <property type="entry name" value="ROK"/>
    <property type="match status" value="1"/>
</dbReference>
<dbReference type="Gene3D" id="3.30.420.40">
    <property type="match status" value="2"/>
</dbReference>
<evidence type="ECO:0000313" key="4">
    <source>
        <dbReference type="EMBL" id="MBP1994614.1"/>
    </source>
</evidence>
<dbReference type="PANTHER" id="PTHR18964:SF149">
    <property type="entry name" value="BIFUNCTIONAL UDP-N-ACETYLGLUCOSAMINE 2-EPIMERASE_N-ACETYLMANNOSAMINE KINASE"/>
    <property type="match status" value="1"/>
</dbReference>
<accession>A0ABS4J443</accession>
<dbReference type="PANTHER" id="PTHR18964">
    <property type="entry name" value="ROK (REPRESSOR, ORF, KINASE) FAMILY"/>
    <property type="match status" value="1"/>
</dbReference>
<keyword evidence="3" id="KW-0119">Carbohydrate metabolism</keyword>